<protein>
    <submittedName>
        <fullName evidence="1">YukJ family protein</fullName>
    </submittedName>
</protein>
<dbReference type="RefSeq" id="WP_186743244.1">
    <property type="nucleotide sequence ID" value="NZ_CP060394.1"/>
</dbReference>
<gene>
    <name evidence="1" type="ORF">H7849_25450</name>
</gene>
<sequence>MPVYQYSVLKGDPQSGSLSPDSHPHYLINVDAGGTTYQVAVNIESTDGSQVLYFINENFTPPDAGALDALAVGMTQLSTQGNPAVDYVRSTANGQPIVTLSEMQLLPLPGQSASSNLQNAVIQYLNQAIADDNGTIYAFGSQYTDGTGIHDIHMNQGNPPGAYEKDNGIWQDGLLVFELPASGTWAAIFIAFQTESWTTDSNGNPQ</sequence>
<keyword evidence="2" id="KW-1185">Reference proteome</keyword>
<dbReference type="AlphaFoldDB" id="A0A7G8BIB9"/>
<name>A0A7G8BIB9_9BACT</name>
<dbReference type="Pfam" id="PF10042">
    <property type="entry name" value="DUF2278"/>
    <property type="match status" value="1"/>
</dbReference>
<dbReference type="KEGG" id="adin:H7849_25450"/>
<reference evidence="1 2" key="1">
    <citation type="submission" date="2020-08" db="EMBL/GenBank/DDBJ databases">
        <title>Edaphobacter telluris sp. nov. and Acidobacterium dinghuensis sp. nov., two acidobacteria isolated from forest soil.</title>
        <authorList>
            <person name="Fu J."/>
            <person name="Qiu L."/>
        </authorList>
    </citation>
    <scope>NUCLEOTIDE SEQUENCE [LARGE SCALE GENOMIC DNA]</scope>
    <source>
        <strain evidence="1">4Y35</strain>
    </source>
</reference>
<proteinExistence type="predicted"/>
<evidence type="ECO:0000313" key="1">
    <source>
        <dbReference type="EMBL" id="QNI32289.1"/>
    </source>
</evidence>
<organism evidence="1 2">
    <name type="scientific">Alloacidobacterium dinghuense</name>
    <dbReference type="NCBI Taxonomy" id="2763107"/>
    <lineage>
        <taxon>Bacteria</taxon>
        <taxon>Pseudomonadati</taxon>
        <taxon>Acidobacteriota</taxon>
        <taxon>Terriglobia</taxon>
        <taxon>Terriglobales</taxon>
        <taxon>Acidobacteriaceae</taxon>
        <taxon>Alloacidobacterium</taxon>
    </lineage>
</organism>
<evidence type="ECO:0000313" key="2">
    <source>
        <dbReference type="Proteomes" id="UP000515312"/>
    </source>
</evidence>
<dbReference type="Proteomes" id="UP000515312">
    <property type="component" value="Chromosome"/>
</dbReference>
<dbReference type="InterPro" id="IPR019268">
    <property type="entry name" value="DUF2278"/>
</dbReference>
<dbReference type="EMBL" id="CP060394">
    <property type="protein sequence ID" value="QNI32289.1"/>
    <property type="molecule type" value="Genomic_DNA"/>
</dbReference>
<accession>A0A7G8BIB9</accession>